<feature type="transmembrane region" description="Helical" evidence="6">
    <location>
        <begin position="311"/>
        <end position="329"/>
    </location>
</feature>
<keyword evidence="3 6" id="KW-1133">Transmembrane helix</keyword>
<evidence type="ECO:0000259" key="7">
    <source>
        <dbReference type="PROSITE" id="PS50850"/>
    </source>
</evidence>
<keyword evidence="4 6" id="KW-0472">Membrane</keyword>
<organism evidence="8 9">
    <name type="scientific">Coptotermes formosanus</name>
    <name type="common">Formosan subterranean termite</name>
    <dbReference type="NCBI Taxonomy" id="36987"/>
    <lineage>
        <taxon>Eukaryota</taxon>
        <taxon>Metazoa</taxon>
        <taxon>Ecdysozoa</taxon>
        <taxon>Arthropoda</taxon>
        <taxon>Hexapoda</taxon>
        <taxon>Insecta</taxon>
        <taxon>Pterygota</taxon>
        <taxon>Neoptera</taxon>
        <taxon>Polyneoptera</taxon>
        <taxon>Dictyoptera</taxon>
        <taxon>Blattodea</taxon>
        <taxon>Blattoidea</taxon>
        <taxon>Termitoidae</taxon>
        <taxon>Rhinotermitidae</taxon>
        <taxon>Coptotermes</taxon>
    </lineage>
</organism>
<feature type="transmembrane region" description="Helical" evidence="6">
    <location>
        <begin position="137"/>
        <end position="154"/>
    </location>
</feature>
<dbReference type="GO" id="GO:0022857">
    <property type="term" value="F:transmembrane transporter activity"/>
    <property type="evidence" value="ECO:0007669"/>
    <property type="project" value="InterPro"/>
</dbReference>
<dbReference type="Pfam" id="PF00083">
    <property type="entry name" value="Sugar_tr"/>
    <property type="match status" value="1"/>
</dbReference>
<feature type="transmembrane region" description="Helical" evidence="6">
    <location>
        <begin position="278"/>
        <end position="299"/>
    </location>
</feature>
<evidence type="ECO:0000256" key="1">
    <source>
        <dbReference type="ARBA" id="ARBA00004141"/>
    </source>
</evidence>
<name>A0A6L2Q1T2_COPFO</name>
<dbReference type="Proteomes" id="UP000502823">
    <property type="component" value="Unassembled WGS sequence"/>
</dbReference>
<dbReference type="PANTHER" id="PTHR48021:SF39">
    <property type="entry name" value="MAJOR FACILITATOR SUPERFAMILY (MFS) PROFILE DOMAIN-CONTAINING PROTEIN"/>
    <property type="match status" value="1"/>
</dbReference>
<evidence type="ECO:0000313" key="8">
    <source>
        <dbReference type="EMBL" id="GFG38424.1"/>
    </source>
</evidence>
<feature type="compositionally biased region" description="Basic and acidic residues" evidence="5">
    <location>
        <begin position="480"/>
        <end position="513"/>
    </location>
</feature>
<dbReference type="InterPro" id="IPR005828">
    <property type="entry name" value="MFS_sugar_transport-like"/>
</dbReference>
<feature type="domain" description="Major facilitator superfamily (MFS) profile" evidence="7">
    <location>
        <begin position="1"/>
        <end position="333"/>
    </location>
</feature>
<feature type="transmembrane region" description="Helical" evidence="6">
    <location>
        <begin position="174"/>
        <end position="195"/>
    </location>
</feature>
<sequence>GCVAGMFVHMGFLFEYLLGAVLSDWQTAAAISAAVPIATIIAITQVPETPIWLLSRRRFEEAEKALCWLRGWVPPSAVKKEFDELVVYAENMKKTKHAPHTSAENGVAHSTATDVNFSKAVFWRKIRQLWKPQTRRPLALVLMFFFVQHTSGLTAMRPYMIQVFEEMGLPVNPYWVNVLTAVFGLIGNVACMVGVRWWGKRPFLLLSISVASVTAILLGSYAFAVISPGKVATGATSQTLSWVPLALFVVYVLMQSIGVLPIPWMVLSEVFPFRSRGLASGIAAAGAYVMAFVASKTFLYIKSGIYLHGAFWMYGGLGVLGFFVIYWTFAETEGRRLEDIEEFYKTGIRGIIPKRASTEGTSRGLPINFTHSMNSVTAKNENKETSDKDMTVNKPDTIYSNAISGGVFGESRETLQTTLTASVASLQDRESTIGGVTEMNVDREKKLEEAEMGKEKYDKTKIAEKEKPRKSVDVEGTSSESKEITENNFDTERDRSTKEKVVVHNEAGVEERT</sequence>
<dbReference type="Gene3D" id="1.20.1250.20">
    <property type="entry name" value="MFS general substrate transporter like domains"/>
    <property type="match status" value="1"/>
</dbReference>
<dbReference type="InParanoid" id="A0A6L2Q1T2"/>
<proteinExistence type="predicted"/>
<feature type="compositionally biased region" description="Basic and acidic residues" evidence="5">
    <location>
        <begin position="449"/>
        <end position="473"/>
    </location>
</feature>
<evidence type="ECO:0000256" key="4">
    <source>
        <dbReference type="ARBA" id="ARBA00023136"/>
    </source>
</evidence>
<evidence type="ECO:0000313" key="9">
    <source>
        <dbReference type="Proteomes" id="UP000502823"/>
    </source>
</evidence>
<dbReference type="InterPro" id="IPR020846">
    <property type="entry name" value="MFS_dom"/>
</dbReference>
<dbReference type="PROSITE" id="PS50850">
    <property type="entry name" value="MFS"/>
    <property type="match status" value="1"/>
</dbReference>
<dbReference type="InterPro" id="IPR036259">
    <property type="entry name" value="MFS_trans_sf"/>
</dbReference>
<protein>
    <recommendedName>
        <fullName evidence="7">Major facilitator superfamily (MFS) profile domain-containing protein</fullName>
    </recommendedName>
</protein>
<keyword evidence="2 6" id="KW-0812">Transmembrane</keyword>
<keyword evidence="9" id="KW-1185">Reference proteome</keyword>
<feature type="transmembrane region" description="Helical" evidence="6">
    <location>
        <begin position="202"/>
        <end position="226"/>
    </location>
</feature>
<reference evidence="9" key="1">
    <citation type="submission" date="2020-01" db="EMBL/GenBank/DDBJ databases">
        <title>Draft genome sequence of the Termite Coptotermes fromosanus.</title>
        <authorList>
            <person name="Itakura S."/>
            <person name="Yosikawa Y."/>
            <person name="Umezawa K."/>
        </authorList>
    </citation>
    <scope>NUCLEOTIDE SEQUENCE [LARGE SCALE GENOMIC DNA]</scope>
</reference>
<dbReference type="PANTHER" id="PTHR48021">
    <property type="match status" value="1"/>
</dbReference>
<feature type="non-terminal residue" evidence="8">
    <location>
        <position position="513"/>
    </location>
</feature>
<dbReference type="OrthoDB" id="6133115at2759"/>
<comment type="caution">
    <text evidence="8">The sequence shown here is derived from an EMBL/GenBank/DDBJ whole genome shotgun (WGS) entry which is preliminary data.</text>
</comment>
<feature type="region of interest" description="Disordered" evidence="5">
    <location>
        <begin position="449"/>
        <end position="513"/>
    </location>
</feature>
<gene>
    <name evidence="8" type="ORF">Cfor_02465</name>
</gene>
<evidence type="ECO:0000256" key="3">
    <source>
        <dbReference type="ARBA" id="ARBA00022989"/>
    </source>
</evidence>
<feature type="non-terminal residue" evidence="8">
    <location>
        <position position="1"/>
    </location>
</feature>
<dbReference type="SUPFAM" id="SSF103473">
    <property type="entry name" value="MFS general substrate transporter"/>
    <property type="match status" value="1"/>
</dbReference>
<comment type="subcellular location">
    <subcellularLocation>
        <location evidence="1">Membrane</location>
        <topology evidence="1">Multi-pass membrane protein</topology>
    </subcellularLocation>
</comment>
<feature type="transmembrane region" description="Helical" evidence="6">
    <location>
        <begin position="246"/>
        <end position="266"/>
    </location>
</feature>
<dbReference type="GO" id="GO:0016020">
    <property type="term" value="C:membrane"/>
    <property type="evidence" value="ECO:0007669"/>
    <property type="project" value="UniProtKB-SubCell"/>
</dbReference>
<accession>A0A6L2Q1T2</accession>
<evidence type="ECO:0000256" key="5">
    <source>
        <dbReference type="SAM" id="MobiDB-lite"/>
    </source>
</evidence>
<dbReference type="InterPro" id="IPR050549">
    <property type="entry name" value="MFS_Trehalose_Transporter"/>
</dbReference>
<dbReference type="AlphaFoldDB" id="A0A6L2Q1T2"/>
<evidence type="ECO:0000256" key="6">
    <source>
        <dbReference type="SAM" id="Phobius"/>
    </source>
</evidence>
<dbReference type="EMBL" id="BLKM01012990">
    <property type="protein sequence ID" value="GFG38424.1"/>
    <property type="molecule type" value="Genomic_DNA"/>
</dbReference>
<evidence type="ECO:0000256" key="2">
    <source>
        <dbReference type="ARBA" id="ARBA00022692"/>
    </source>
</evidence>